<reference evidence="1 2" key="1">
    <citation type="submission" date="2023-03" db="EMBL/GenBank/DDBJ databases">
        <title>High-quality genome of Scylla paramamosain provides insights in environmental adaptation.</title>
        <authorList>
            <person name="Zhang L."/>
        </authorList>
    </citation>
    <scope>NUCLEOTIDE SEQUENCE [LARGE SCALE GENOMIC DNA]</scope>
    <source>
        <strain evidence="1">LZ_2023a</strain>
        <tissue evidence="1">Muscle</tissue>
    </source>
</reference>
<protein>
    <submittedName>
        <fullName evidence="1">Uncharacterized protein</fullName>
    </submittedName>
</protein>
<evidence type="ECO:0000313" key="1">
    <source>
        <dbReference type="EMBL" id="KAK8375959.1"/>
    </source>
</evidence>
<comment type="caution">
    <text evidence="1">The sequence shown here is derived from an EMBL/GenBank/DDBJ whole genome shotgun (WGS) entry which is preliminary data.</text>
</comment>
<proteinExistence type="predicted"/>
<sequence length="70" mass="7786">MFTSLESEGATLQHVTVTVLYCGPFALRNLPCHDGRWIAVTVMEKPHVHLFPHAVSCSGCGEVYRRDNSL</sequence>
<organism evidence="1 2">
    <name type="scientific">Scylla paramamosain</name>
    <name type="common">Mud crab</name>
    <dbReference type="NCBI Taxonomy" id="85552"/>
    <lineage>
        <taxon>Eukaryota</taxon>
        <taxon>Metazoa</taxon>
        <taxon>Ecdysozoa</taxon>
        <taxon>Arthropoda</taxon>
        <taxon>Crustacea</taxon>
        <taxon>Multicrustacea</taxon>
        <taxon>Malacostraca</taxon>
        <taxon>Eumalacostraca</taxon>
        <taxon>Eucarida</taxon>
        <taxon>Decapoda</taxon>
        <taxon>Pleocyemata</taxon>
        <taxon>Brachyura</taxon>
        <taxon>Eubrachyura</taxon>
        <taxon>Portunoidea</taxon>
        <taxon>Portunidae</taxon>
        <taxon>Portuninae</taxon>
        <taxon>Scylla</taxon>
    </lineage>
</organism>
<dbReference type="EMBL" id="JARAKH010000049">
    <property type="protein sequence ID" value="KAK8375959.1"/>
    <property type="molecule type" value="Genomic_DNA"/>
</dbReference>
<dbReference type="Proteomes" id="UP001487740">
    <property type="component" value="Unassembled WGS sequence"/>
</dbReference>
<gene>
    <name evidence="1" type="ORF">O3P69_008588</name>
</gene>
<dbReference type="AlphaFoldDB" id="A0AAW0SLT6"/>
<accession>A0AAW0SLT6</accession>
<evidence type="ECO:0000313" key="2">
    <source>
        <dbReference type="Proteomes" id="UP001487740"/>
    </source>
</evidence>
<keyword evidence="2" id="KW-1185">Reference proteome</keyword>
<name>A0AAW0SLT6_SCYPA</name>